<feature type="domain" description="Beta-lactamase class A catalytic" evidence="7">
    <location>
        <begin position="51"/>
        <end position="273"/>
    </location>
</feature>
<comment type="catalytic activity">
    <reaction evidence="1 6">
        <text>a beta-lactam + H2O = a substituted beta-amino acid</text>
        <dbReference type="Rhea" id="RHEA:20401"/>
        <dbReference type="ChEBI" id="CHEBI:15377"/>
        <dbReference type="ChEBI" id="CHEBI:35627"/>
        <dbReference type="ChEBI" id="CHEBI:140347"/>
        <dbReference type="EC" id="3.5.2.6"/>
    </reaction>
</comment>
<dbReference type="PANTHER" id="PTHR35333">
    <property type="entry name" value="BETA-LACTAMASE"/>
    <property type="match status" value="1"/>
</dbReference>
<comment type="caution">
    <text evidence="8">The sequence shown here is derived from an EMBL/GenBank/DDBJ whole genome shotgun (WGS) entry which is preliminary data.</text>
</comment>
<dbReference type="InterPro" id="IPR000871">
    <property type="entry name" value="Beta-lactam_class-A"/>
</dbReference>
<evidence type="ECO:0000313" key="9">
    <source>
        <dbReference type="Proteomes" id="UP000027821"/>
    </source>
</evidence>
<dbReference type="SUPFAM" id="SSF56601">
    <property type="entry name" value="beta-lactamase/transpeptidase-like"/>
    <property type="match status" value="1"/>
</dbReference>
<dbReference type="GO" id="GO:0008800">
    <property type="term" value="F:beta-lactamase activity"/>
    <property type="evidence" value="ECO:0007669"/>
    <property type="project" value="UniProtKB-UniRule"/>
</dbReference>
<comment type="similarity">
    <text evidence="2 6">Belongs to the class-A beta-lactamase family.</text>
</comment>
<dbReference type="eggNOG" id="COG2367">
    <property type="taxonomic scope" value="Bacteria"/>
</dbReference>
<dbReference type="NCBIfam" id="NF012099">
    <property type="entry name" value="SubclassA2"/>
    <property type="match status" value="1"/>
</dbReference>
<evidence type="ECO:0000256" key="4">
    <source>
        <dbReference type="ARBA" id="ARBA00022801"/>
    </source>
</evidence>
<gene>
    <name evidence="8" type="ORF">EL17_05910</name>
</gene>
<dbReference type="EMBL" id="JMIH01000014">
    <property type="protein sequence ID" value="KEO75198.1"/>
    <property type="molecule type" value="Genomic_DNA"/>
</dbReference>
<dbReference type="InterPro" id="IPR045155">
    <property type="entry name" value="Beta-lactam_cat"/>
</dbReference>
<proteinExistence type="inferred from homology"/>
<dbReference type="EC" id="3.5.2.6" evidence="3 6"/>
<keyword evidence="9" id="KW-1185">Reference proteome</keyword>
<dbReference type="Proteomes" id="UP000027821">
    <property type="component" value="Unassembled WGS sequence"/>
</dbReference>
<dbReference type="Pfam" id="PF13354">
    <property type="entry name" value="Beta-lactamase2"/>
    <property type="match status" value="1"/>
</dbReference>
<dbReference type="InterPro" id="IPR012338">
    <property type="entry name" value="Beta-lactam/transpept-like"/>
</dbReference>
<evidence type="ECO:0000256" key="5">
    <source>
        <dbReference type="ARBA" id="ARBA00023251"/>
    </source>
</evidence>
<evidence type="ECO:0000256" key="1">
    <source>
        <dbReference type="ARBA" id="ARBA00001526"/>
    </source>
</evidence>
<sequence>MIRILIATTLLFVMISCETTTKRTDLLLKEIERIVSDKDAIVGVSIIANNGKDLVSLNGDKHFPMQSVFKFHIALAVLSEIDKGKLSLNQEIVLSKEDLLPKDFWSPLRDENPDGGSFTIAKLIQYSISQSDNTACDVLIRVIGIPYTVEEYIKKNGIQDIGITFNEEDMQTKWENMFQNWTTPKAASMTLKRFYDNDSNLLTKESYDFIWDVMKDTTTGKNRIKGQLPEETIVAHKTGWSGTNKETGITAAVNNIGIVFFPSGAHFILSVFVTESKENFETNEKIISEIAKATYDFYNTTTIKKN</sequence>
<dbReference type="PRINTS" id="PR00118">
    <property type="entry name" value="BLACTAMASEA"/>
</dbReference>
<dbReference type="Gene3D" id="3.40.710.10">
    <property type="entry name" value="DD-peptidase/beta-lactamase superfamily"/>
    <property type="match status" value="1"/>
</dbReference>
<reference evidence="8 9" key="1">
    <citation type="submission" date="2014-04" db="EMBL/GenBank/DDBJ databases">
        <title>Characterization and application of a salt tolerant electro-active bacterium.</title>
        <authorList>
            <person name="Yang L."/>
            <person name="Wei S."/>
            <person name="Tay Q.X.M."/>
        </authorList>
    </citation>
    <scope>NUCLEOTIDE SEQUENCE [LARGE SCALE GENOMIC DNA]</scope>
    <source>
        <strain evidence="8 9">LY1</strain>
    </source>
</reference>
<dbReference type="PANTHER" id="PTHR35333:SF3">
    <property type="entry name" value="BETA-LACTAMASE-TYPE TRANSPEPTIDASE FOLD CONTAINING PROTEIN"/>
    <property type="match status" value="1"/>
</dbReference>
<accession>A0A074L5V1</accession>
<evidence type="ECO:0000313" key="8">
    <source>
        <dbReference type="EMBL" id="KEO75198.1"/>
    </source>
</evidence>
<dbReference type="GO" id="GO:0030655">
    <property type="term" value="P:beta-lactam antibiotic catabolic process"/>
    <property type="evidence" value="ECO:0007669"/>
    <property type="project" value="InterPro"/>
</dbReference>
<protein>
    <recommendedName>
        <fullName evidence="3 6">Beta-lactamase</fullName>
        <ecNumber evidence="3 6">3.5.2.6</ecNumber>
    </recommendedName>
</protein>
<dbReference type="NCBIfam" id="NF033103">
    <property type="entry name" value="bla_class_A"/>
    <property type="match status" value="1"/>
</dbReference>
<keyword evidence="5 6" id="KW-0046">Antibiotic resistance</keyword>
<evidence type="ECO:0000256" key="3">
    <source>
        <dbReference type="ARBA" id="ARBA00012865"/>
    </source>
</evidence>
<dbReference type="PROSITE" id="PS00146">
    <property type="entry name" value="BETA_LACTAMASE_A"/>
    <property type="match status" value="1"/>
</dbReference>
<name>A0A074L5V1_9BACT</name>
<dbReference type="InterPro" id="IPR023650">
    <property type="entry name" value="Beta-lactam_class-A_AS"/>
</dbReference>
<dbReference type="GO" id="GO:0046677">
    <property type="term" value="P:response to antibiotic"/>
    <property type="evidence" value="ECO:0007669"/>
    <property type="project" value="UniProtKB-UniRule"/>
</dbReference>
<dbReference type="PROSITE" id="PS51257">
    <property type="entry name" value="PROKAR_LIPOPROTEIN"/>
    <property type="match status" value="1"/>
</dbReference>
<evidence type="ECO:0000256" key="6">
    <source>
        <dbReference type="RuleBase" id="RU361140"/>
    </source>
</evidence>
<evidence type="ECO:0000256" key="2">
    <source>
        <dbReference type="ARBA" id="ARBA00009009"/>
    </source>
</evidence>
<dbReference type="RefSeq" id="WP_035071875.1">
    <property type="nucleotide sequence ID" value="NZ_JMIH01000014.1"/>
</dbReference>
<evidence type="ECO:0000259" key="7">
    <source>
        <dbReference type="Pfam" id="PF13354"/>
    </source>
</evidence>
<dbReference type="AlphaFoldDB" id="A0A074L5V1"/>
<dbReference type="OrthoDB" id="9772863at2"/>
<keyword evidence="4 6" id="KW-0378">Hydrolase</keyword>
<organism evidence="8 9">
    <name type="scientific">Anditalea andensis</name>
    <dbReference type="NCBI Taxonomy" id="1048983"/>
    <lineage>
        <taxon>Bacteria</taxon>
        <taxon>Pseudomonadati</taxon>
        <taxon>Bacteroidota</taxon>
        <taxon>Cytophagia</taxon>
        <taxon>Cytophagales</taxon>
        <taxon>Cytophagaceae</taxon>
        <taxon>Anditalea</taxon>
    </lineage>
</organism>